<feature type="compositionally biased region" description="Low complexity" evidence="6">
    <location>
        <begin position="1213"/>
        <end position="1226"/>
    </location>
</feature>
<feature type="compositionally biased region" description="Polar residues" evidence="6">
    <location>
        <begin position="1227"/>
        <end position="1248"/>
    </location>
</feature>
<evidence type="ECO:0000256" key="5">
    <source>
        <dbReference type="ARBA" id="ARBA00023242"/>
    </source>
</evidence>
<organism evidence="8 9">
    <name type="scientific">Ceratobasidium theobromae</name>
    <dbReference type="NCBI Taxonomy" id="1582974"/>
    <lineage>
        <taxon>Eukaryota</taxon>
        <taxon>Fungi</taxon>
        <taxon>Dikarya</taxon>
        <taxon>Basidiomycota</taxon>
        <taxon>Agaricomycotina</taxon>
        <taxon>Agaricomycetes</taxon>
        <taxon>Cantharellales</taxon>
        <taxon>Ceratobasidiaceae</taxon>
        <taxon>Ceratobasidium</taxon>
    </lineage>
</organism>
<feature type="compositionally biased region" description="Polar residues" evidence="6">
    <location>
        <begin position="1196"/>
        <end position="1208"/>
    </location>
</feature>
<dbReference type="PANTHER" id="PTHR13992">
    <property type="entry name" value="NUCLEAR RECEPTOR CO-REPRESSOR RELATED NCOR"/>
    <property type="match status" value="1"/>
</dbReference>
<dbReference type="InterPro" id="IPR001005">
    <property type="entry name" value="SANT/Myb"/>
</dbReference>
<feature type="compositionally biased region" description="Low complexity" evidence="6">
    <location>
        <begin position="1380"/>
        <end position="1402"/>
    </location>
</feature>
<feature type="compositionally biased region" description="Low complexity" evidence="6">
    <location>
        <begin position="69"/>
        <end position="79"/>
    </location>
</feature>
<dbReference type="CDD" id="cd00167">
    <property type="entry name" value="SANT"/>
    <property type="match status" value="2"/>
</dbReference>
<feature type="domain" description="SANT" evidence="7">
    <location>
        <begin position="838"/>
        <end position="889"/>
    </location>
</feature>
<dbReference type="GO" id="GO:0034967">
    <property type="term" value="C:Set3 complex"/>
    <property type="evidence" value="ECO:0007669"/>
    <property type="project" value="TreeGrafter"/>
</dbReference>
<keyword evidence="1" id="KW-0479">Metal-binding</keyword>
<evidence type="ECO:0000259" key="7">
    <source>
        <dbReference type="PROSITE" id="PS51293"/>
    </source>
</evidence>
<feature type="compositionally biased region" description="Low complexity" evidence="6">
    <location>
        <begin position="1155"/>
        <end position="1165"/>
    </location>
</feature>
<dbReference type="GO" id="GO:0008270">
    <property type="term" value="F:zinc ion binding"/>
    <property type="evidence" value="ECO:0007669"/>
    <property type="project" value="UniProtKB-KW"/>
</dbReference>
<feature type="compositionally biased region" description="Basic and acidic residues" evidence="6">
    <location>
        <begin position="130"/>
        <end position="153"/>
    </location>
</feature>
<feature type="compositionally biased region" description="Acidic residues" evidence="6">
    <location>
        <begin position="583"/>
        <end position="598"/>
    </location>
</feature>
<dbReference type="InterPro" id="IPR051571">
    <property type="entry name" value="N-CoR_corepressor"/>
</dbReference>
<dbReference type="SMART" id="SM00717">
    <property type="entry name" value="SANT"/>
    <property type="match status" value="2"/>
</dbReference>
<evidence type="ECO:0000256" key="2">
    <source>
        <dbReference type="ARBA" id="ARBA00022771"/>
    </source>
</evidence>
<evidence type="ECO:0000313" key="8">
    <source>
        <dbReference type="EMBL" id="KAB5593871.1"/>
    </source>
</evidence>
<gene>
    <name evidence="8" type="ORF">CTheo_2723</name>
</gene>
<dbReference type="EMBL" id="SSOP01000029">
    <property type="protein sequence ID" value="KAB5593871.1"/>
    <property type="molecule type" value="Genomic_DNA"/>
</dbReference>
<feature type="compositionally biased region" description="Low complexity" evidence="6">
    <location>
        <begin position="1309"/>
        <end position="1331"/>
    </location>
</feature>
<feature type="compositionally biased region" description="Pro residues" evidence="6">
    <location>
        <begin position="1249"/>
        <end position="1258"/>
    </location>
</feature>
<keyword evidence="5" id="KW-0539">Nucleus</keyword>
<feature type="region of interest" description="Disordered" evidence="6">
    <location>
        <begin position="583"/>
        <end position="602"/>
    </location>
</feature>
<dbReference type="Gene3D" id="1.20.58.1880">
    <property type="match status" value="1"/>
</dbReference>
<feature type="compositionally biased region" description="Polar residues" evidence="6">
    <location>
        <begin position="523"/>
        <end position="534"/>
    </location>
</feature>
<keyword evidence="4" id="KW-0238">DNA-binding</keyword>
<name>A0A5N5QQN5_9AGAM</name>
<dbReference type="PANTHER" id="PTHR13992:SF39">
    <property type="entry name" value="SMRTER, ISOFORM G"/>
    <property type="match status" value="1"/>
</dbReference>
<feature type="compositionally biased region" description="Pro residues" evidence="6">
    <location>
        <begin position="230"/>
        <end position="241"/>
    </location>
</feature>
<feature type="compositionally biased region" description="Low complexity" evidence="6">
    <location>
        <begin position="1"/>
        <end position="13"/>
    </location>
</feature>
<feature type="compositionally biased region" description="Pro residues" evidence="6">
    <location>
        <begin position="419"/>
        <end position="429"/>
    </location>
</feature>
<feature type="region of interest" description="Disordered" evidence="6">
    <location>
        <begin position="1"/>
        <end position="404"/>
    </location>
</feature>
<feature type="compositionally biased region" description="Low complexity" evidence="6">
    <location>
        <begin position="1178"/>
        <end position="1194"/>
    </location>
</feature>
<dbReference type="SUPFAM" id="SSF46689">
    <property type="entry name" value="Homeodomain-like"/>
    <property type="match status" value="2"/>
</dbReference>
<dbReference type="Pfam" id="PF00249">
    <property type="entry name" value="Myb_DNA-binding"/>
    <property type="match status" value="2"/>
</dbReference>
<dbReference type="OrthoDB" id="10258692at2759"/>
<feature type="compositionally biased region" description="Pro residues" evidence="6">
    <location>
        <begin position="155"/>
        <end position="165"/>
    </location>
</feature>
<feature type="compositionally biased region" description="Low complexity" evidence="6">
    <location>
        <begin position="359"/>
        <end position="373"/>
    </location>
</feature>
<feature type="compositionally biased region" description="Polar residues" evidence="6">
    <location>
        <begin position="1332"/>
        <end position="1342"/>
    </location>
</feature>
<dbReference type="Proteomes" id="UP000383932">
    <property type="component" value="Unassembled WGS sequence"/>
</dbReference>
<feature type="region of interest" description="Disordered" evidence="6">
    <location>
        <begin position="416"/>
        <end position="557"/>
    </location>
</feature>
<protein>
    <recommendedName>
        <fullName evidence="7">SANT domain-containing protein</fullName>
    </recommendedName>
</protein>
<feature type="region of interest" description="Disordered" evidence="6">
    <location>
        <begin position="1149"/>
        <end position="1268"/>
    </location>
</feature>
<dbReference type="GO" id="GO:0003677">
    <property type="term" value="F:DNA binding"/>
    <property type="evidence" value="ECO:0007669"/>
    <property type="project" value="UniProtKB-KW"/>
</dbReference>
<feature type="compositionally biased region" description="Polar residues" evidence="6">
    <location>
        <begin position="991"/>
        <end position="1001"/>
    </location>
</feature>
<dbReference type="GO" id="GO:0006357">
    <property type="term" value="P:regulation of transcription by RNA polymerase II"/>
    <property type="evidence" value="ECO:0007669"/>
    <property type="project" value="TreeGrafter"/>
</dbReference>
<comment type="caution">
    <text evidence="8">The sequence shown here is derived from an EMBL/GenBank/DDBJ whole genome shotgun (WGS) entry which is preliminary data.</text>
</comment>
<feature type="region of interest" description="Disordered" evidence="6">
    <location>
        <begin position="895"/>
        <end position="1061"/>
    </location>
</feature>
<accession>A0A5N5QQN5</accession>
<evidence type="ECO:0000313" key="9">
    <source>
        <dbReference type="Proteomes" id="UP000383932"/>
    </source>
</evidence>
<feature type="compositionally biased region" description="Basic residues" evidence="6">
    <location>
        <begin position="895"/>
        <end position="904"/>
    </location>
</feature>
<feature type="compositionally biased region" description="Pro residues" evidence="6">
    <location>
        <begin position="42"/>
        <end position="68"/>
    </location>
</feature>
<keyword evidence="3" id="KW-0862">Zinc</keyword>
<reference evidence="8 9" key="1">
    <citation type="journal article" date="2019" name="Fungal Biol. Biotechnol.">
        <title>Draft genome sequence of fastidious pathogen Ceratobasidium theobromae, which causes vascular-streak dieback in Theobroma cacao.</title>
        <authorList>
            <person name="Ali S.S."/>
            <person name="Asman A."/>
            <person name="Shao J."/>
            <person name="Firmansyah A.P."/>
            <person name="Susilo A.W."/>
            <person name="Rosmana A."/>
            <person name="McMahon P."/>
            <person name="Junaid M."/>
            <person name="Guest D."/>
            <person name="Kheng T.Y."/>
            <person name="Meinhardt L.W."/>
            <person name="Bailey B.A."/>
        </authorList>
    </citation>
    <scope>NUCLEOTIDE SEQUENCE [LARGE SCALE GENOMIC DNA]</scope>
    <source>
        <strain evidence="8 9">CT2</strain>
    </source>
</reference>
<dbReference type="InterPro" id="IPR017884">
    <property type="entry name" value="SANT_dom"/>
</dbReference>
<evidence type="ECO:0000256" key="1">
    <source>
        <dbReference type="ARBA" id="ARBA00022723"/>
    </source>
</evidence>
<feature type="compositionally biased region" description="Basic and acidic residues" evidence="6">
    <location>
        <begin position="195"/>
        <end position="224"/>
    </location>
</feature>
<feature type="compositionally biased region" description="Basic and acidic residues" evidence="6">
    <location>
        <begin position="81"/>
        <end position="92"/>
    </location>
</feature>
<dbReference type="Gene3D" id="1.10.10.60">
    <property type="entry name" value="Homeodomain-like"/>
    <property type="match status" value="1"/>
</dbReference>
<evidence type="ECO:0000256" key="4">
    <source>
        <dbReference type="ARBA" id="ARBA00023125"/>
    </source>
</evidence>
<proteinExistence type="predicted"/>
<feature type="region of interest" description="Disordered" evidence="6">
    <location>
        <begin position="1289"/>
        <end position="1424"/>
    </location>
</feature>
<feature type="domain" description="SANT" evidence="7">
    <location>
        <begin position="1064"/>
        <end position="1110"/>
    </location>
</feature>
<feature type="compositionally biased region" description="Low complexity" evidence="6">
    <location>
        <begin position="945"/>
        <end position="964"/>
    </location>
</feature>
<feature type="compositionally biased region" description="Polar residues" evidence="6">
    <location>
        <begin position="1294"/>
        <end position="1308"/>
    </location>
</feature>
<dbReference type="FunFam" id="1.10.10.60:FF:000012">
    <property type="entry name" value="Metastasis-associated 1 family, member 3"/>
    <property type="match status" value="1"/>
</dbReference>
<evidence type="ECO:0000256" key="6">
    <source>
        <dbReference type="SAM" id="MobiDB-lite"/>
    </source>
</evidence>
<sequence>MPPISQSSISSASHTTAPRERRYSGPSDSGGKPARYPGVYQRPPPSDYYRGPSPPPQPYRWPPAPPLDEPAYPSRSSHSSYHRDSWDYRYRDSNVGMSAQYPPNRSPPPFPEWGHMVNPERGWSPGFGPEDSRYARRDWEDRENSQHYSHGWDRPPSPGPLPPRDWQPGPYDRPSGGQPRGSPSLLHEPGWGREPVSHYERDLREDWIPPPDDWSRDRDDHYIPDDPYLNDPPPPGIPYGPPRARGRSFVQERRMPQPPPSGYSHPPASQLSPRGPSHMPLDNPSRRHPQHDRRYNSGPGYSGDGRGYVPHGPRRPFQSGRGSYNEPGHLPSRGAKIMPRDQLLVANTSIKVEDNDGQSSLTPAPVSASSTSPDKSSFTGKRSRTDSVAAEAEPSSRRPSPFTSSAAITVAAPVDSAPVPAPAPAPAPVPALVQPTPIEPQPQTSATSSEDLKPSTVESPVDIPAEAEPKAPVEVQEQRVYAESNDASESVPAVTEAPTVSARPDISATLASEAVVEEAPSVSPDNTQTATDDATSMEVEPSASQPGPVQPQPDVITADSVPASSTAALDVTHSDLPAVDATEEFVSEEPEPELEPEPEPPASHFKFIDLYDEEQEEVPPLSVQDAILLCQPNLQELELNVEAVLQENLKIVSQNKPIVSSDDDEVALEIFTMPHKVWRSLYRGTLLSASQGRDNWILSKASCLEYDYMNYHEEWMKHCARLDYLAEQRRVRGAQAAAAAAQNVVSEPVAAQTRSTRRNPVVNMGVMADAVHSDMEMEKVMNNMRDAAAVDPDLLARPNLAKIPDMVTISGPEMVRLTFNDENGQVDNPLDFYDFRGRAAEQWTTEERNIFIEQHRIYNKRFEKIAEHLPHKTTSQCVQYYYLMKKVPSFRAQVKRGQRRRLGRGGHQGKASALMADIEKEEDGTTASPREDESIATRRSRRHVATVAAAALAGTPPPSASTATEGTKPRRSRVAELARANSFGTDRDGTATPTSFASDSETGGDPLNPTDLDSLLSNQPLRKGGPGRGRRWAHKGEVPNGNGGSVRLDGAAPSKKRPATTSYWTVAERTTLKQNLLRHGRDWNRIAAVLQTKTAIQAKNYYSNNQKEMSVFVRAWEREQAKVGILLCIFTLALRVIQANGESASALASEIKPESSANASPAPASKDARKTSTPVTIQPAPGQNTTTPPTNGTASPGKSTSGRGSSHYPNVIPQSQTSQPAPQQPQWSRNTFSTTKPKSQGSANQPQAIPTPPLPLPGPTFRAWPVTATPPPPPMSFAFGTFSGVAGPSVPKGNGSTQVVAPSVQRTGSASASASATPSPVANSSPASNSNRTSGVQRTNLNHYPGPMRYQPYPIAATSPGSGNKSKPILLQRSSASTLVTVAPTPGTVPAQAAAASGAPGPKTQLPRNSSGQFAPWGGEKGKK</sequence>
<evidence type="ECO:0000256" key="3">
    <source>
        <dbReference type="ARBA" id="ARBA00022833"/>
    </source>
</evidence>
<keyword evidence="9" id="KW-1185">Reference proteome</keyword>
<keyword evidence="2" id="KW-0863">Zinc-finger</keyword>
<dbReference type="PROSITE" id="PS51293">
    <property type="entry name" value="SANT"/>
    <property type="match status" value="2"/>
</dbReference>
<dbReference type="InterPro" id="IPR009057">
    <property type="entry name" value="Homeodomain-like_sf"/>
</dbReference>